<feature type="signal peptide" evidence="1">
    <location>
        <begin position="1"/>
        <end position="20"/>
    </location>
</feature>
<comment type="caution">
    <text evidence="2">The sequence shown here is derived from an EMBL/GenBank/DDBJ whole genome shotgun (WGS) entry which is preliminary data.</text>
</comment>
<organism evidence="2">
    <name type="scientific">Ignavibacterium album</name>
    <dbReference type="NCBI Taxonomy" id="591197"/>
    <lineage>
        <taxon>Bacteria</taxon>
        <taxon>Pseudomonadati</taxon>
        <taxon>Ignavibacteriota</taxon>
        <taxon>Ignavibacteria</taxon>
        <taxon>Ignavibacteriales</taxon>
        <taxon>Ignavibacteriaceae</taxon>
        <taxon>Ignavibacterium</taxon>
    </lineage>
</organism>
<evidence type="ECO:0000313" key="2">
    <source>
        <dbReference type="EMBL" id="HFI90880.1"/>
    </source>
</evidence>
<reference evidence="2" key="1">
    <citation type="journal article" date="2020" name="mSystems">
        <title>Genome- and Community-Level Interaction Insights into Carbon Utilization and Element Cycling Functions of Hydrothermarchaeota in Hydrothermal Sediment.</title>
        <authorList>
            <person name="Zhou Z."/>
            <person name="Liu Y."/>
            <person name="Xu W."/>
            <person name="Pan J."/>
            <person name="Luo Z.H."/>
            <person name="Li M."/>
        </authorList>
    </citation>
    <scope>NUCLEOTIDE SEQUENCE [LARGE SCALE GENOMIC DNA]</scope>
    <source>
        <strain evidence="2">SpSt-479</strain>
    </source>
</reference>
<keyword evidence="1" id="KW-0732">Signal</keyword>
<feature type="chain" id="PRO_5030794415" evidence="1">
    <location>
        <begin position="21"/>
        <end position="122"/>
    </location>
</feature>
<evidence type="ECO:0000256" key="1">
    <source>
        <dbReference type="SAM" id="SignalP"/>
    </source>
</evidence>
<dbReference type="AlphaFoldDB" id="A0A7V2ZJ42"/>
<name>A0A7V2ZJ42_9BACT</name>
<dbReference type="EMBL" id="DSUJ01000008">
    <property type="protein sequence ID" value="HFI90880.1"/>
    <property type="molecule type" value="Genomic_DNA"/>
</dbReference>
<gene>
    <name evidence="2" type="ORF">ENS31_05020</name>
</gene>
<sequence length="122" mass="13725">MKLILSLFLFIFFISSGVFAQEKSCCSGDQVKKEVTIEKSINKDNKTVEIKETVVKDGKTVEVKKVINEEKSKDGCCASSKDKSEMNSEVKKDCTTKDITEKKSDCCKSDVKVEKKVEKEIK</sequence>
<accession>A0A7V2ZJ42</accession>
<proteinExistence type="predicted"/>
<protein>
    <submittedName>
        <fullName evidence="2">Uncharacterized protein</fullName>
    </submittedName>
</protein>